<reference evidence="1 2" key="1">
    <citation type="journal article" date="2017" name="BMC Genomics">
        <title>Chromosome level assembly and secondary metabolite potential of the parasitic fungus Cordyceps militaris.</title>
        <authorList>
            <person name="Kramer G.J."/>
            <person name="Nodwell J.R."/>
        </authorList>
    </citation>
    <scope>NUCLEOTIDE SEQUENCE [LARGE SCALE GENOMIC DNA]</scope>
    <source>
        <strain evidence="1 2">ATCC 34164</strain>
    </source>
</reference>
<organism evidence="1 2">
    <name type="scientific">Cordyceps militaris</name>
    <name type="common">Caterpillar fungus</name>
    <name type="synonym">Clavaria militaris</name>
    <dbReference type="NCBI Taxonomy" id="73501"/>
    <lineage>
        <taxon>Eukaryota</taxon>
        <taxon>Fungi</taxon>
        <taxon>Dikarya</taxon>
        <taxon>Ascomycota</taxon>
        <taxon>Pezizomycotina</taxon>
        <taxon>Sordariomycetes</taxon>
        <taxon>Hypocreomycetidae</taxon>
        <taxon>Hypocreales</taxon>
        <taxon>Cordycipitaceae</taxon>
        <taxon>Cordyceps</taxon>
    </lineage>
</organism>
<evidence type="ECO:0000313" key="2">
    <source>
        <dbReference type="Proteomes" id="UP000323067"/>
    </source>
</evidence>
<evidence type="ECO:0000313" key="1">
    <source>
        <dbReference type="EMBL" id="ATY65090.1"/>
    </source>
</evidence>
<gene>
    <name evidence="1" type="ORF">A9K55_004967</name>
</gene>
<accession>A0A2H4SPQ7</accession>
<dbReference type="EMBL" id="CP023325">
    <property type="protein sequence ID" value="ATY65090.1"/>
    <property type="molecule type" value="Genomic_DNA"/>
</dbReference>
<dbReference type="Proteomes" id="UP000323067">
    <property type="component" value="Chromosome v"/>
</dbReference>
<proteinExistence type="predicted"/>
<sequence>MIRHLYHGFVDAVGRATLRDGSRQARLQRRSIPGSIQWHDVLMVADNPQPMESIVWPARSSRTLSGVWSLEYGSPQRYIHTWHAGFGFVTGDAPPPRHTPARARVLQASHPLGGSMTISWPSTPSLALGISIRVAAWEVSAKDALCLVRPCQREH</sequence>
<dbReference type="VEuPathDB" id="FungiDB:A9K55_004967"/>
<protein>
    <submittedName>
        <fullName evidence="1">Camp independent regulatory</fullName>
    </submittedName>
</protein>
<name>A0A2H4SPQ7_CORMI</name>
<dbReference type="AlphaFoldDB" id="A0A2H4SPQ7"/>